<keyword evidence="1" id="KW-0812">Transmembrane</keyword>
<name>A0A3A4KWK8_9NOCA</name>
<sequence>MGSAYDQAETGGLMRYQELLDRMRGGVDARLVYSEPYEKDGAIIIAAARVGGGGGGGGAESGAGEGLGFGFGGQPVGAFVLRDGRCEWKPAVDVNAIIQTAGWVLLAGIISIAVVKLRRSHDNSAG</sequence>
<proteinExistence type="predicted"/>
<reference evidence="2 3" key="1">
    <citation type="submission" date="2018-09" db="EMBL/GenBank/DDBJ databases">
        <title>YIM PH21274 draft genome.</title>
        <authorList>
            <person name="Miao C."/>
        </authorList>
    </citation>
    <scope>NUCLEOTIDE SEQUENCE [LARGE SCALE GENOMIC DNA]</scope>
    <source>
        <strain evidence="2 3">YIM PH 21724</strain>
    </source>
</reference>
<dbReference type="AlphaFoldDB" id="A0A3A4KWK8"/>
<keyword evidence="1" id="KW-1133">Transmembrane helix</keyword>
<dbReference type="EMBL" id="QZFU01000014">
    <property type="protein sequence ID" value="RJO77964.1"/>
    <property type="molecule type" value="Genomic_DNA"/>
</dbReference>
<comment type="caution">
    <text evidence="2">The sequence shown here is derived from an EMBL/GenBank/DDBJ whole genome shotgun (WGS) entry which is preliminary data.</text>
</comment>
<protein>
    <submittedName>
        <fullName evidence="2">Sporulation protein</fullName>
    </submittedName>
</protein>
<evidence type="ECO:0000313" key="2">
    <source>
        <dbReference type="EMBL" id="RJO77964.1"/>
    </source>
</evidence>
<evidence type="ECO:0000256" key="1">
    <source>
        <dbReference type="SAM" id="Phobius"/>
    </source>
</evidence>
<gene>
    <name evidence="2" type="ORF">D5S18_06730</name>
</gene>
<organism evidence="2 3">
    <name type="scientific">Nocardia panacis</name>
    <dbReference type="NCBI Taxonomy" id="2340916"/>
    <lineage>
        <taxon>Bacteria</taxon>
        <taxon>Bacillati</taxon>
        <taxon>Actinomycetota</taxon>
        <taxon>Actinomycetes</taxon>
        <taxon>Mycobacteriales</taxon>
        <taxon>Nocardiaceae</taxon>
        <taxon>Nocardia</taxon>
    </lineage>
</organism>
<accession>A0A3A4KWK8</accession>
<keyword evidence="3" id="KW-1185">Reference proteome</keyword>
<keyword evidence="1" id="KW-0472">Membrane</keyword>
<feature type="transmembrane region" description="Helical" evidence="1">
    <location>
        <begin position="96"/>
        <end position="115"/>
    </location>
</feature>
<dbReference type="Proteomes" id="UP000266677">
    <property type="component" value="Unassembled WGS sequence"/>
</dbReference>
<evidence type="ECO:0000313" key="3">
    <source>
        <dbReference type="Proteomes" id="UP000266677"/>
    </source>
</evidence>